<feature type="domain" description="Aminotransferase class I/classII large" evidence="6">
    <location>
        <begin position="25"/>
        <end position="371"/>
    </location>
</feature>
<dbReference type="SUPFAM" id="SSF53383">
    <property type="entry name" value="PLP-dependent transferases"/>
    <property type="match status" value="1"/>
</dbReference>
<name>A0A1T4NY80_9BACT</name>
<dbReference type="EMBL" id="FUWR01000008">
    <property type="protein sequence ID" value="SJZ84007.1"/>
    <property type="molecule type" value="Genomic_DNA"/>
</dbReference>
<dbReference type="InterPro" id="IPR015421">
    <property type="entry name" value="PyrdxlP-dep_Trfase_major"/>
</dbReference>
<evidence type="ECO:0000313" key="8">
    <source>
        <dbReference type="Proteomes" id="UP000190102"/>
    </source>
</evidence>
<dbReference type="Pfam" id="PF00155">
    <property type="entry name" value="Aminotran_1_2"/>
    <property type="match status" value="1"/>
</dbReference>
<evidence type="ECO:0000256" key="4">
    <source>
        <dbReference type="ARBA" id="ARBA00023239"/>
    </source>
</evidence>
<dbReference type="GO" id="GO:0030170">
    <property type="term" value="F:pyridoxal phosphate binding"/>
    <property type="evidence" value="ECO:0007669"/>
    <property type="project" value="InterPro"/>
</dbReference>
<dbReference type="InterPro" id="IPR051798">
    <property type="entry name" value="Class-II_PLP-Dep_Aminotrans"/>
</dbReference>
<dbReference type="Proteomes" id="UP000190102">
    <property type="component" value="Unassembled WGS sequence"/>
</dbReference>
<dbReference type="PANTHER" id="PTHR43525">
    <property type="entry name" value="PROTEIN MALY"/>
    <property type="match status" value="1"/>
</dbReference>
<protein>
    <recommendedName>
        <fullName evidence="2">cysteine-S-conjugate beta-lyase</fullName>
        <ecNumber evidence="2">4.4.1.13</ecNumber>
    </recommendedName>
</protein>
<dbReference type="InterPro" id="IPR004839">
    <property type="entry name" value="Aminotransferase_I/II_large"/>
</dbReference>
<dbReference type="InterPro" id="IPR015422">
    <property type="entry name" value="PyrdxlP-dep_Trfase_small"/>
</dbReference>
<dbReference type="NCBIfam" id="TIGR04350">
    <property type="entry name" value="C_S_lyase_PatB"/>
    <property type="match status" value="1"/>
</dbReference>
<keyword evidence="4 7" id="KW-0456">Lyase</keyword>
<dbReference type="InterPro" id="IPR027619">
    <property type="entry name" value="C-S_lyase_PatB-like"/>
</dbReference>
<sequence>MFDFDTLIDRRHTASEKWDRYAGQDVIPLWVADMDFRSPPAVLEALQQRVEHGVFGYSSPPKELIAVVLAMLQQEYRWQVQPDWLVWLPGLVCGLNVTCRAVGAPGDAVATFTPVYPPFLTAPGLAERDLISVPLVEQKGRWEMDLEALEQAITPRTRLLMLCSPHNPVGRVWNREEQLALADLVERHNLIVCSDEIHAGLVLDSDKPHIPFATLTPELARRTITLLAPSKTYNIPGLGCSFAVIPDKQLRQAFRGAMAGIVPHVNLLGYTAALAAYRDGELWRQAVIEYLRQNRDLVLEAVQAMPGLKTWPVEATYLAWIDAQGLGVADPASLFEQAGVGLSDGVPFGAAGFVRLNFGCPRSLLQQALERMKTVCVRMCGLAKK</sequence>
<proteinExistence type="inferred from homology"/>
<evidence type="ECO:0000256" key="3">
    <source>
        <dbReference type="ARBA" id="ARBA00022898"/>
    </source>
</evidence>
<dbReference type="Gene3D" id="3.90.1150.10">
    <property type="entry name" value="Aspartate Aminotransferase, domain 1"/>
    <property type="match status" value="1"/>
</dbReference>
<dbReference type="STRING" id="115783.SAMN02745119_01776"/>
<dbReference type="CDD" id="cd00609">
    <property type="entry name" value="AAT_like"/>
    <property type="match status" value="1"/>
</dbReference>
<accession>A0A1T4NY80</accession>
<dbReference type="InterPro" id="IPR015424">
    <property type="entry name" value="PyrdxlP-dep_Trfase"/>
</dbReference>
<evidence type="ECO:0000256" key="1">
    <source>
        <dbReference type="ARBA" id="ARBA00001933"/>
    </source>
</evidence>
<evidence type="ECO:0000256" key="2">
    <source>
        <dbReference type="ARBA" id="ARBA00012224"/>
    </source>
</evidence>
<dbReference type="RefSeq" id="WP_078790076.1">
    <property type="nucleotide sequence ID" value="NZ_FUWR01000008.1"/>
</dbReference>
<dbReference type="EC" id="4.4.1.13" evidence="2"/>
<gene>
    <name evidence="7" type="ORF">SAMN02745119_01776</name>
</gene>
<keyword evidence="3" id="KW-0663">Pyridoxal phosphate</keyword>
<dbReference type="GO" id="GO:0047804">
    <property type="term" value="F:cysteine-S-conjugate beta-lyase activity"/>
    <property type="evidence" value="ECO:0007669"/>
    <property type="project" value="UniProtKB-EC"/>
</dbReference>
<comment type="cofactor">
    <cofactor evidence="1">
        <name>pyridoxal 5'-phosphate</name>
        <dbReference type="ChEBI" id="CHEBI:597326"/>
    </cofactor>
</comment>
<organism evidence="7 8">
    <name type="scientific">Trichlorobacter thiogenes</name>
    <dbReference type="NCBI Taxonomy" id="115783"/>
    <lineage>
        <taxon>Bacteria</taxon>
        <taxon>Pseudomonadati</taxon>
        <taxon>Thermodesulfobacteriota</taxon>
        <taxon>Desulfuromonadia</taxon>
        <taxon>Geobacterales</taxon>
        <taxon>Geobacteraceae</taxon>
        <taxon>Trichlorobacter</taxon>
    </lineage>
</organism>
<evidence type="ECO:0000313" key="7">
    <source>
        <dbReference type="EMBL" id="SJZ84007.1"/>
    </source>
</evidence>
<dbReference type="Gene3D" id="3.40.640.10">
    <property type="entry name" value="Type I PLP-dependent aspartate aminotransferase-like (Major domain)"/>
    <property type="match status" value="1"/>
</dbReference>
<evidence type="ECO:0000259" key="6">
    <source>
        <dbReference type="Pfam" id="PF00155"/>
    </source>
</evidence>
<evidence type="ECO:0000256" key="5">
    <source>
        <dbReference type="ARBA" id="ARBA00037974"/>
    </source>
</evidence>
<reference evidence="8" key="1">
    <citation type="submission" date="2017-02" db="EMBL/GenBank/DDBJ databases">
        <authorList>
            <person name="Varghese N."/>
            <person name="Submissions S."/>
        </authorList>
    </citation>
    <scope>NUCLEOTIDE SEQUENCE [LARGE SCALE GENOMIC DNA]</scope>
    <source>
        <strain evidence="8">ATCC BAA-34</strain>
    </source>
</reference>
<dbReference type="PANTHER" id="PTHR43525:SF1">
    <property type="entry name" value="PROTEIN MALY"/>
    <property type="match status" value="1"/>
</dbReference>
<dbReference type="AlphaFoldDB" id="A0A1T4NY80"/>
<keyword evidence="8" id="KW-1185">Reference proteome</keyword>
<comment type="similarity">
    <text evidence="5">Belongs to the class-II pyridoxal-phosphate-dependent aminotransferase family. MalY/PatB cystathionine beta-lyase subfamily.</text>
</comment>
<dbReference type="OrthoDB" id="9803354at2"/>